<dbReference type="Proteomes" id="UP000194236">
    <property type="component" value="Unassembled WGS sequence"/>
</dbReference>
<dbReference type="InterPro" id="IPR036188">
    <property type="entry name" value="FAD/NAD-bd_sf"/>
</dbReference>
<keyword evidence="4" id="KW-1185">Reference proteome</keyword>
<dbReference type="GO" id="GO:0050660">
    <property type="term" value="F:flavin adenine dinucleotide binding"/>
    <property type="evidence" value="ECO:0007669"/>
    <property type="project" value="TreeGrafter"/>
</dbReference>
<dbReference type="InterPro" id="IPR050151">
    <property type="entry name" value="Class-I_Pyr_Nuc-Dis_Oxidored"/>
</dbReference>
<protein>
    <recommendedName>
        <fullName evidence="2">Pyridine nucleotide-disulphide oxidoreductase N-terminal domain-containing protein</fullName>
    </recommendedName>
</protein>
<dbReference type="GO" id="GO:0045252">
    <property type="term" value="C:oxoglutarate dehydrogenase complex"/>
    <property type="evidence" value="ECO:0007669"/>
    <property type="project" value="TreeGrafter"/>
</dbReference>
<dbReference type="EMBL" id="MUJZ01037229">
    <property type="protein sequence ID" value="OTF76488.1"/>
    <property type="molecule type" value="Genomic_DNA"/>
</dbReference>
<dbReference type="PANTHER" id="PTHR22912">
    <property type="entry name" value="DISULFIDE OXIDOREDUCTASE"/>
    <property type="match status" value="1"/>
</dbReference>
<dbReference type="InterPro" id="IPR039648">
    <property type="entry name" value="DHPH_N"/>
</dbReference>
<proteinExistence type="inferred from homology"/>
<organism evidence="3 4">
    <name type="scientific">Euroglyphus maynei</name>
    <name type="common">Mayne's house dust mite</name>
    <dbReference type="NCBI Taxonomy" id="6958"/>
    <lineage>
        <taxon>Eukaryota</taxon>
        <taxon>Metazoa</taxon>
        <taxon>Ecdysozoa</taxon>
        <taxon>Arthropoda</taxon>
        <taxon>Chelicerata</taxon>
        <taxon>Arachnida</taxon>
        <taxon>Acari</taxon>
        <taxon>Acariformes</taxon>
        <taxon>Sarcoptiformes</taxon>
        <taxon>Astigmata</taxon>
        <taxon>Psoroptidia</taxon>
        <taxon>Analgoidea</taxon>
        <taxon>Pyroglyphidae</taxon>
        <taxon>Pyroglyphinae</taxon>
        <taxon>Euroglyphus</taxon>
    </lineage>
</organism>
<dbReference type="GO" id="GO:0006103">
    <property type="term" value="P:2-oxoglutarate metabolic process"/>
    <property type="evidence" value="ECO:0007669"/>
    <property type="project" value="TreeGrafter"/>
</dbReference>
<dbReference type="Pfam" id="PF00070">
    <property type="entry name" value="Pyr_redox"/>
    <property type="match status" value="1"/>
</dbReference>
<comment type="caution">
    <text evidence="3">The sequence shown here is derived from an EMBL/GenBank/DDBJ whole genome shotgun (WGS) entry which is preliminary data.</text>
</comment>
<comment type="similarity">
    <text evidence="1">Belongs to the class-I pyridine nucleotide-disulfide oxidoreductase family.</text>
</comment>
<feature type="non-terminal residue" evidence="3">
    <location>
        <position position="72"/>
    </location>
</feature>
<gene>
    <name evidence="3" type="ORF">BLA29_014408</name>
</gene>
<feature type="domain" description="Pyridine nucleotide-disulphide oxidoreductase N-terminal" evidence="2">
    <location>
        <begin position="1"/>
        <end position="71"/>
    </location>
</feature>
<evidence type="ECO:0000313" key="3">
    <source>
        <dbReference type="EMBL" id="OTF76488.1"/>
    </source>
</evidence>
<evidence type="ECO:0000256" key="1">
    <source>
        <dbReference type="ARBA" id="ARBA00007532"/>
    </source>
</evidence>
<dbReference type="PANTHER" id="PTHR22912:SF151">
    <property type="entry name" value="DIHYDROLIPOYL DEHYDROGENASE, MITOCHONDRIAL"/>
    <property type="match status" value="1"/>
</dbReference>
<evidence type="ECO:0000313" key="4">
    <source>
        <dbReference type="Proteomes" id="UP000194236"/>
    </source>
</evidence>
<accession>A0A1Y3B9A3</accession>
<dbReference type="GO" id="GO:0004148">
    <property type="term" value="F:dihydrolipoyl dehydrogenase (NADH) activity"/>
    <property type="evidence" value="ECO:0007669"/>
    <property type="project" value="TreeGrafter"/>
</dbReference>
<reference evidence="3 4" key="1">
    <citation type="submission" date="2017-03" db="EMBL/GenBank/DDBJ databases">
        <title>Genome Survey of Euroglyphus maynei.</title>
        <authorList>
            <person name="Arlian L.G."/>
            <person name="Morgan M.S."/>
            <person name="Rider S.D."/>
        </authorList>
    </citation>
    <scope>NUCLEOTIDE SEQUENCE [LARGE SCALE GENOMIC DNA]</scope>
    <source>
        <strain evidence="3">Arlian Lab</strain>
        <tissue evidence="3">Whole body</tissue>
    </source>
</reference>
<dbReference type="AlphaFoldDB" id="A0A1Y3B9A3"/>
<dbReference type="SUPFAM" id="SSF51905">
    <property type="entry name" value="FAD/NAD(P)-binding domain"/>
    <property type="match status" value="1"/>
</dbReference>
<dbReference type="GO" id="GO:0005739">
    <property type="term" value="C:mitochondrion"/>
    <property type="evidence" value="ECO:0007669"/>
    <property type="project" value="TreeGrafter"/>
</dbReference>
<dbReference type="OrthoDB" id="361797at2759"/>
<name>A0A1Y3B9A3_EURMA</name>
<dbReference type="Gene3D" id="3.50.50.60">
    <property type="entry name" value="FAD/NAD(P)-binding domain"/>
    <property type="match status" value="1"/>
</dbReference>
<sequence>MIVIGGGVIGLELGSVWSRLGADVTVVEFLGQIGGMGIDNEIAKKFQQILAKQGLKFKLNTKVLSANKISDD</sequence>
<evidence type="ECO:0000259" key="2">
    <source>
        <dbReference type="Pfam" id="PF00070"/>
    </source>
</evidence>